<dbReference type="Proteomes" id="UP000186098">
    <property type="component" value="Unassembled WGS sequence"/>
</dbReference>
<accession>A0A1N7M3C6</accession>
<proteinExistence type="predicted"/>
<gene>
    <name evidence="1" type="ORF">SAMN05421795_105138</name>
</gene>
<dbReference type="AlphaFoldDB" id="A0A1N7M3C6"/>
<keyword evidence="2" id="KW-1185">Reference proteome</keyword>
<reference evidence="2" key="1">
    <citation type="submission" date="2017-01" db="EMBL/GenBank/DDBJ databases">
        <authorList>
            <person name="Varghese N."/>
            <person name="Submissions S."/>
        </authorList>
    </citation>
    <scope>NUCLEOTIDE SEQUENCE [LARGE SCALE GENOMIC DNA]</scope>
    <source>
        <strain evidence="2">DSM 18714</strain>
    </source>
</reference>
<dbReference type="STRING" id="407234.SAMN05421795_105138"/>
<evidence type="ECO:0000313" key="1">
    <source>
        <dbReference type="EMBL" id="SIS80610.1"/>
    </source>
</evidence>
<evidence type="ECO:0000313" key="2">
    <source>
        <dbReference type="Proteomes" id="UP000186098"/>
    </source>
</evidence>
<dbReference type="EMBL" id="FTOM01000005">
    <property type="protein sequence ID" value="SIS80610.1"/>
    <property type="molecule type" value="Genomic_DNA"/>
</dbReference>
<protein>
    <submittedName>
        <fullName evidence="1">Uncharacterized protein</fullName>
    </submittedName>
</protein>
<organism evidence="1 2">
    <name type="scientific">Phaeovulum vinaykumarii</name>
    <dbReference type="NCBI Taxonomy" id="407234"/>
    <lineage>
        <taxon>Bacteria</taxon>
        <taxon>Pseudomonadati</taxon>
        <taxon>Pseudomonadota</taxon>
        <taxon>Alphaproteobacteria</taxon>
        <taxon>Rhodobacterales</taxon>
        <taxon>Paracoccaceae</taxon>
        <taxon>Phaeovulum</taxon>
    </lineage>
</organism>
<sequence>MQLALLSASALIVLGTAALWALPKPAPRPVPVRVRARR</sequence>
<name>A0A1N7M3C6_9RHOB</name>